<protein>
    <submittedName>
        <fullName evidence="3">Nicotinate phosphoribosyltransferase</fullName>
    </submittedName>
</protein>
<dbReference type="InterPro" id="IPR037128">
    <property type="entry name" value="Quinolinate_PRibosylTase_N_sf"/>
</dbReference>
<dbReference type="Gene3D" id="3.20.20.70">
    <property type="entry name" value="Aldolase class I"/>
    <property type="match status" value="2"/>
</dbReference>
<keyword evidence="3" id="KW-0808">Transferase</keyword>
<proteinExistence type="predicted"/>
<dbReference type="PANTHER" id="PTHR43202:SF1">
    <property type="entry name" value="NICOTINATE PHOSPHORIBOSYLTRANSFERASE"/>
    <property type="match status" value="1"/>
</dbReference>
<dbReference type="InterPro" id="IPR022412">
    <property type="entry name" value="Quinolinate_PRibosylTrfase_N"/>
</dbReference>
<dbReference type="AlphaFoldDB" id="A0A7S8E5T0"/>
<dbReference type="SUPFAM" id="SSF51690">
    <property type="entry name" value="Nicotinate/Quinolinate PRTase C-terminal domain-like"/>
    <property type="match status" value="1"/>
</dbReference>
<keyword evidence="3" id="KW-0328">Glycosyltransferase</keyword>
<keyword evidence="4" id="KW-1185">Reference proteome</keyword>
<evidence type="ECO:0000313" key="4">
    <source>
        <dbReference type="Proteomes" id="UP000594468"/>
    </source>
</evidence>
<evidence type="ECO:0000256" key="1">
    <source>
        <dbReference type="ARBA" id="ARBA00047445"/>
    </source>
</evidence>
<dbReference type="PANTHER" id="PTHR43202">
    <property type="entry name" value="NICOTINATE-NUCLEOTIDE PYROPHOSPHORYLASE"/>
    <property type="match status" value="1"/>
</dbReference>
<dbReference type="Gene3D" id="3.90.1170.20">
    <property type="entry name" value="Quinolinate phosphoribosyl transferase, N-terminal domain"/>
    <property type="match status" value="1"/>
</dbReference>
<dbReference type="InterPro" id="IPR036068">
    <property type="entry name" value="Nicotinate_pribotase-like_C"/>
</dbReference>
<sequence>MTVAKRQRIRKADLALDWVGLRRGDYSDKYFANVVQVLNGLKQAGYRYKGDNPRQIPDASHFNVGDALVEAQIFNRRSPIALITGVDVALIMLRHATGYHDDSGIFQETWQHLEVDAVHDGDITYYDGDPENVLTVIEIRGRYRDFAVLETPMLGVLSRASRIATNVYEVLQVSNGKPILYFPARFDIPQTQALDGYAYWLAVNRYNTENNLNIPPIVSTDAQGRWWGGQGSGTIPHALIACFLADDVEMIEQFARYVPLDTLRILLTDFNNDTLRSARIALTRMWPYYRDAYEVGDEAEMRRWTLNGVRLDTSSKLRDVSLDADDPRGVNPILVRKMRTALNTAWESWDVPARLEDVARAYCEQVQIVVSGGFNREKIEYFERARTPVDSYGVGSSFLSNNSETNTDFTMDVVRIAIDGVWHPIAKVGRRPSDNPDLRRVDLSEY</sequence>
<dbReference type="RefSeq" id="WP_195168961.1">
    <property type="nucleotide sequence ID" value="NZ_CP062983.1"/>
</dbReference>
<organism evidence="3 4">
    <name type="scientific">Phototrophicus methaneseepsis</name>
    <dbReference type="NCBI Taxonomy" id="2710758"/>
    <lineage>
        <taxon>Bacteria</taxon>
        <taxon>Bacillati</taxon>
        <taxon>Chloroflexota</taxon>
        <taxon>Candidatus Thermofontia</taxon>
        <taxon>Phototrophicales</taxon>
        <taxon>Phototrophicaceae</taxon>
        <taxon>Phototrophicus</taxon>
    </lineage>
</organism>
<dbReference type="KEGG" id="pmet:G4Y79_14335"/>
<evidence type="ECO:0000259" key="2">
    <source>
        <dbReference type="Pfam" id="PF02749"/>
    </source>
</evidence>
<dbReference type="GO" id="GO:0004514">
    <property type="term" value="F:nicotinate-nucleotide diphosphorylase (carboxylating) activity"/>
    <property type="evidence" value="ECO:0007669"/>
    <property type="project" value="UniProtKB-EC"/>
</dbReference>
<dbReference type="InterPro" id="IPR013785">
    <property type="entry name" value="Aldolase_TIM"/>
</dbReference>
<name>A0A7S8E5T0_9CHLR</name>
<feature type="domain" description="Quinolinate phosphoribosyl transferase N-terminal" evidence="2">
    <location>
        <begin position="65"/>
        <end position="161"/>
    </location>
</feature>
<gene>
    <name evidence="3" type="ORF">G4Y79_14335</name>
</gene>
<dbReference type="EMBL" id="CP062983">
    <property type="protein sequence ID" value="QPC80886.1"/>
    <property type="molecule type" value="Genomic_DNA"/>
</dbReference>
<dbReference type="Pfam" id="PF02749">
    <property type="entry name" value="QRPTase_N"/>
    <property type="match status" value="1"/>
</dbReference>
<evidence type="ECO:0000313" key="3">
    <source>
        <dbReference type="EMBL" id="QPC80886.1"/>
    </source>
</evidence>
<dbReference type="GO" id="GO:0009435">
    <property type="term" value="P:NAD+ biosynthetic process"/>
    <property type="evidence" value="ECO:0007669"/>
    <property type="project" value="InterPro"/>
</dbReference>
<reference evidence="3 4" key="1">
    <citation type="submission" date="2020-02" db="EMBL/GenBank/DDBJ databases">
        <authorList>
            <person name="Zheng R.K."/>
            <person name="Sun C.M."/>
        </authorList>
    </citation>
    <scope>NUCLEOTIDE SEQUENCE [LARGE SCALE GENOMIC DNA]</scope>
    <source>
        <strain evidence="4">rifampicinis</strain>
    </source>
</reference>
<comment type="catalytic activity">
    <reaction evidence="1">
        <text>nicotinate beta-D-ribonucleotide + CO2 + diphosphate = quinolinate + 5-phospho-alpha-D-ribose 1-diphosphate + 2 H(+)</text>
        <dbReference type="Rhea" id="RHEA:12733"/>
        <dbReference type="ChEBI" id="CHEBI:15378"/>
        <dbReference type="ChEBI" id="CHEBI:16526"/>
        <dbReference type="ChEBI" id="CHEBI:29959"/>
        <dbReference type="ChEBI" id="CHEBI:33019"/>
        <dbReference type="ChEBI" id="CHEBI:57502"/>
        <dbReference type="ChEBI" id="CHEBI:58017"/>
        <dbReference type="EC" id="2.4.2.19"/>
    </reaction>
</comment>
<dbReference type="Proteomes" id="UP000594468">
    <property type="component" value="Chromosome"/>
</dbReference>
<accession>A0A7S8E5T0</accession>
<dbReference type="SUPFAM" id="SSF54675">
    <property type="entry name" value="Nicotinate/Quinolinate PRTase N-terminal domain-like"/>
    <property type="match status" value="1"/>
</dbReference>
<dbReference type="InterPro" id="IPR053190">
    <property type="entry name" value="NAPRTase-like"/>
</dbReference>